<evidence type="ECO:0000313" key="11">
    <source>
        <dbReference type="EMBL" id="GLJ69001.1"/>
    </source>
</evidence>
<proteinExistence type="predicted"/>
<feature type="transmembrane region" description="Helical" evidence="9">
    <location>
        <begin position="42"/>
        <end position="63"/>
    </location>
</feature>
<evidence type="ECO:0000256" key="3">
    <source>
        <dbReference type="ARBA" id="ARBA00012438"/>
    </source>
</evidence>
<dbReference type="InterPro" id="IPR050736">
    <property type="entry name" value="Sensor_HK_Regulatory"/>
</dbReference>
<dbReference type="EC" id="2.7.13.3" evidence="3"/>
<name>A0ABQ5T1F5_9ACTN</name>
<feature type="domain" description="Histidine kinase" evidence="10">
    <location>
        <begin position="158"/>
        <end position="387"/>
    </location>
</feature>
<organism evidence="11 12">
    <name type="scientific">Nocardioides luteus</name>
    <dbReference type="NCBI Taxonomy" id="1844"/>
    <lineage>
        <taxon>Bacteria</taxon>
        <taxon>Bacillati</taxon>
        <taxon>Actinomycetota</taxon>
        <taxon>Actinomycetes</taxon>
        <taxon>Propionibacteriales</taxon>
        <taxon>Nocardioidaceae</taxon>
        <taxon>Nocardioides</taxon>
    </lineage>
</organism>
<feature type="coiled-coil region" evidence="8">
    <location>
        <begin position="124"/>
        <end position="151"/>
    </location>
</feature>
<dbReference type="Pfam" id="PF02518">
    <property type="entry name" value="HATPase_c"/>
    <property type="match status" value="1"/>
</dbReference>
<keyword evidence="12" id="KW-1185">Reference proteome</keyword>
<dbReference type="Proteomes" id="UP001142292">
    <property type="component" value="Unassembled WGS sequence"/>
</dbReference>
<evidence type="ECO:0000256" key="5">
    <source>
        <dbReference type="ARBA" id="ARBA00022679"/>
    </source>
</evidence>
<evidence type="ECO:0000256" key="2">
    <source>
        <dbReference type="ARBA" id="ARBA00004236"/>
    </source>
</evidence>
<keyword evidence="6 11" id="KW-0418">Kinase</keyword>
<protein>
    <recommendedName>
        <fullName evidence="3">histidine kinase</fullName>
        <ecNumber evidence="3">2.7.13.3</ecNumber>
    </recommendedName>
</protein>
<reference evidence="11" key="2">
    <citation type="submission" date="2023-01" db="EMBL/GenBank/DDBJ databases">
        <authorList>
            <person name="Sun Q."/>
            <person name="Evtushenko L."/>
        </authorList>
    </citation>
    <scope>NUCLEOTIDE SEQUENCE</scope>
    <source>
        <strain evidence="11">VKM Ac-1246</strain>
    </source>
</reference>
<evidence type="ECO:0000313" key="12">
    <source>
        <dbReference type="Proteomes" id="UP001142292"/>
    </source>
</evidence>
<dbReference type="PROSITE" id="PS50109">
    <property type="entry name" value="HIS_KIN"/>
    <property type="match status" value="1"/>
</dbReference>
<dbReference type="PANTHER" id="PTHR43711:SF1">
    <property type="entry name" value="HISTIDINE KINASE 1"/>
    <property type="match status" value="1"/>
</dbReference>
<dbReference type="SMART" id="SM00387">
    <property type="entry name" value="HATPase_c"/>
    <property type="match status" value="1"/>
</dbReference>
<dbReference type="PANTHER" id="PTHR43711">
    <property type="entry name" value="TWO-COMPONENT HISTIDINE KINASE"/>
    <property type="match status" value="1"/>
</dbReference>
<dbReference type="InterPro" id="IPR003661">
    <property type="entry name" value="HisK_dim/P_dom"/>
</dbReference>
<dbReference type="InterPro" id="IPR003594">
    <property type="entry name" value="HATPase_dom"/>
</dbReference>
<dbReference type="Gene3D" id="1.10.287.130">
    <property type="match status" value="1"/>
</dbReference>
<keyword evidence="7" id="KW-0902">Two-component regulatory system</keyword>
<dbReference type="CDD" id="cd00082">
    <property type="entry name" value="HisKA"/>
    <property type="match status" value="1"/>
</dbReference>
<comment type="catalytic activity">
    <reaction evidence="1">
        <text>ATP + protein L-histidine = ADP + protein N-phospho-L-histidine.</text>
        <dbReference type="EC" id="2.7.13.3"/>
    </reaction>
</comment>
<evidence type="ECO:0000256" key="6">
    <source>
        <dbReference type="ARBA" id="ARBA00022777"/>
    </source>
</evidence>
<dbReference type="GO" id="GO:0016301">
    <property type="term" value="F:kinase activity"/>
    <property type="evidence" value="ECO:0007669"/>
    <property type="project" value="UniProtKB-KW"/>
</dbReference>
<evidence type="ECO:0000256" key="4">
    <source>
        <dbReference type="ARBA" id="ARBA00022553"/>
    </source>
</evidence>
<dbReference type="Pfam" id="PF00512">
    <property type="entry name" value="HisKA"/>
    <property type="match status" value="1"/>
</dbReference>
<keyword evidence="9" id="KW-0812">Transmembrane</keyword>
<dbReference type="EMBL" id="BSEL01000005">
    <property type="protein sequence ID" value="GLJ69001.1"/>
    <property type="molecule type" value="Genomic_DNA"/>
</dbReference>
<keyword evidence="8" id="KW-0175">Coiled coil</keyword>
<dbReference type="InterPro" id="IPR036890">
    <property type="entry name" value="HATPase_C_sf"/>
</dbReference>
<dbReference type="InterPro" id="IPR004358">
    <property type="entry name" value="Sig_transdc_His_kin-like_C"/>
</dbReference>
<evidence type="ECO:0000256" key="9">
    <source>
        <dbReference type="SAM" id="Phobius"/>
    </source>
</evidence>
<evidence type="ECO:0000256" key="8">
    <source>
        <dbReference type="SAM" id="Coils"/>
    </source>
</evidence>
<reference evidence="11" key="1">
    <citation type="journal article" date="2014" name="Int. J. Syst. Evol. Microbiol.">
        <title>Complete genome of a new Firmicutes species belonging to the dominant human colonic microbiota ('Ruminococcus bicirculans') reveals two chromosomes and a selective capacity to utilize plant glucans.</title>
        <authorList>
            <consortium name="NISC Comparative Sequencing Program"/>
            <person name="Wegmann U."/>
            <person name="Louis P."/>
            <person name="Goesmann A."/>
            <person name="Henrissat B."/>
            <person name="Duncan S.H."/>
            <person name="Flint H.J."/>
        </authorList>
    </citation>
    <scope>NUCLEOTIDE SEQUENCE</scope>
    <source>
        <strain evidence="11">VKM Ac-1246</strain>
    </source>
</reference>
<dbReference type="Gene3D" id="3.30.565.10">
    <property type="entry name" value="Histidine kinase-like ATPase, C-terminal domain"/>
    <property type="match status" value="1"/>
</dbReference>
<keyword evidence="9" id="KW-1133">Transmembrane helix</keyword>
<keyword evidence="4" id="KW-0597">Phosphoprotein</keyword>
<dbReference type="InterPro" id="IPR036097">
    <property type="entry name" value="HisK_dim/P_sf"/>
</dbReference>
<keyword evidence="5" id="KW-0808">Transferase</keyword>
<dbReference type="SMART" id="SM00388">
    <property type="entry name" value="HisKA"/>
    <property type="match status" value="1"/>
</dbReference>
<dbReference type="PRINTS" id="PR00344">
    <property type="entry name" value="BCTRLSENSOR"/>
</dbReference>
<comment type="caution">
    <text evidence="11">The sequence shown here is derived from an EMBL/GenBank/DDBJ whole genome shotgun (WGS) entry which is preliminary data.</text>
</comment>
<gene>
    <name evidence="11" type="ORF">GCM10017579_30370</name>
</gene>
<accession>A0ABQ5T1F5</accession>
<keyword evidence="9" id="KW-0472">Membrane</keyword>
<dbReference type="InterPro" id="IPR005467">
    <property type="entry name" value="His_kinase_dom"/>
</dbReference>
<dbReference type="RefSeq" id="WP_189117484.1">
    <property type="nucleotide sequence ID" value="NZ_BMRK01000003.1"/>
</dbReference>
<dbReference type="SUPFAM" id="SSF55874">
    <property type="entry name" value="ATPase domain of HSP90 chaperone/DNA topoisomerase II/histidine kinase"/>
    <property type="match status" value="1"/>
</dbReference>
<dbReference type="SUPFAM" id="SSF47384">
    <property type="entry name" value="Homodimeric domain of signal transducing histidine kinase"/>
    <property type="match status" value="1"/>
</dbReference>
<sequence>MRAIDALQIALVAAGAGLAVGLAGLLVAWLTRRWSIRWQLTLVATIAVLTVFGGALGIAWMMFLSGHDLQVITVVTSIAVVVAILVAFVIGSAMVRWSGAVQEQARGMALGAHQPLHESGPRELRSLSAELAETQRRLEEASAREARLEESRRELISWVAHDLRTPLAGLRAMAEALEDGIAADPHRYHQRIRVEVERLAQLVDDLFELSRIQAGALTLTPEPVLLGDLVSEALAGADPVARERRVRLGGQVEDGLEITADPASLSRVVSNLLMNAIRHTPADGTVEVHCRLAPTDVPGDGPSVDLSVSDGCGGLDPDDMDRVFDFGWQGSSARTPTAPEGADGGSGQGAGFGLAIVKGLVDAHRGRVWVENLPTATGCRFHVRLPA</sequence>
<feature type="transmembrane region" description="Helical" evidence="9">
    <location>
        <begin position="69"/>
        <end position="90"/>
    </location>
</feature>
<evidence type="ECO:0000259" key="10">
    <source>
        <dbReference type="PROSITE" id="PS50109"/>
    </source>
</evidence>
<evidence type="ECO:0000256" key="1">
    <source>
        <dbReference type="ARBA" id="ARBA00000085"/>
    </source>
</evidence>
<comment type="subcellular location">
    <subcellularLocation>
        <location evidence="2">Cell membrane</location>
    </subcellularLocation>
</comment>
<feature type="transmembrane region" description="Helical" evidence="9">
    <location>
        <begin position="6"/>
        <end position="30"/>
    </location>
</feature>
<evidence type="ECO:0000256" key="7">
    <source>
        <dbReference type="ARBA" id="ARBA00023012"/>
    </source>
</evidence>